<dbReference type="InterPro" id="IPR016181">
    <property type="entry name" value="Acyl_CoA_acyltransferase"/>
</dbReference>
<evidence type="ECO:0000256" key="2">
    <source>
        <dbReference type="ARBA" id="ARBA00023315"/>
    </source>
</evidence>
<dbReference type="Pfam" id="PF13673">
    <property type="entry name" value="Acetyltransf_10"/>
    <property type="match status" value="1"/>
</dbReference>
<accession>A0ABU1RQ29</accession>
<evidence type="ECO:0000313" key="5">
    <source>
        <dbReference type="Proteomes" id="UP001254759"/>
    </source>
</evidence>
<dbReference type="InterPro" id="IPR050832">
    <property type="entry name" value="Bact_Acetyltransf"/>
</dbReference>
<dbReference type="Gene3D" id="3.40.630.30">
    <property type="match status" value="1"/>
</dbReference>
<dbReference type="EMBL" id="JAVDTT010000001">
    <property type="protein sequence ID" value="MDR6840872.1"/>
    <property type="molecule type" value="Genomic_DNA"/>
</dbReference>
<dbReference type="PANTHER" id="PTHR43877:SF1">
    <property type="entry name" value="ACETYLTRANSFERASE"/>
    <property type="match status" value="1"/>
</dbReference>
<gene>
    <name evidence="4" type="ORF">J2W94_001136</name>
</gene>
<dbReference type="PANTHER" id="PTHR43877">
    <property type="entry name" value="AMINOALKYLPHOSPHONATE N-ACETYLTRANSFERASE-RELATED-RELATED"/>
    <property type="match status" value="1"/>
</dbReference>
<evidence type="ECO:0000313" key="4">
    <source>
        <dbReference type="EMBL" id="MDR6840872.1"/>
    </source>
</evidence>
<proteinExistence type="predicted"/>
<dbReference type="Proteomes" id="UP001254759">
    <property type="component" value="Unassembled WGS sequence"/>
</dbReference>
<organism evidence="4 5">
    <name type="scientific">Pseudoxanthomonas sacheonensis</name>
    <dbReference type="NCBI Taxonomy" id="443615"/>
    <lineage>
        <taxon>Bacteria</taxon>
        <taxon>Pseudomonadati</taxon>
        <taxon>Pseudomonadota</taxon>
        <taxon>Gammaproteobacteria</taxon>
        <taxon>Lysobacterales</taxon>
        <taxon>Lysobacteraceae</taxon>
        <taxon>Pseudoxanthomonas</taxon>
    </lineage>
</organism>
<keyword evidence="5" id="KW-1185">Reference proteome</keyword>
<feature type="domain" description="N-acetyltransferase" evidence="3">
    <location>
        <begin position="6"/>
        <end position="144"/>
    </location>
</feature>
<comment type="caution">
    <text evidence="4">The sequence shown here is derived from an EMBL/GenBank/DDBJ whole genome shotgun (WGS) entry which is preliminary data.</text>
</comment>
<dbReference type="PROSITE" id="PS51186">
    <property type="entry name" value="GNAT"/>
    <property type="match status" value="1"/>
</dbReference>
<dbReference type="InterPro" id="IPR000182">
    <property type="entry name" value="GNAT_dom"/>
</dbReference>
<sequence>MSARAFHVEPIDYASGLAELRAVRETVFVQEQQVPIAEEWDALDPLCRHVIARDEAGRPIGTGRLTPEHKIGRMAVLGDWRGLGVGDAMLAALMAEARKLGWPAVSLNAQVSAETFYARQGFIPYGERFWEAGIEHQSMRRALHGPTAVENAAGAIAAVVAVVSHARRTLRIYSRELDPGLLDNSSVLEALRRFSTGKRGGEVQVLLQDAATPQRTLAPLLSLSQRLPSVFAFREVREPVDKAYASAFIANDMGGYYFRTLGHRFDGEADLQGAGRARQLCDEFGRFWERSRPCTEFRALGI</sequence>
<protein>
    <submittedName>
        <fullName evidence="4">GNAT family N-acyltransferase</fullName>
    </submittedName>
</protein>
<evidence type="ECO:0000259" key="3">
    <source>
        <dbReference type="PROSITE" id="PS51186"/>
    </source>
</evidence>
<dbReference type="SUPFAM" id="SSF55729">
    <property type="entry name" value="Acyl-CoA N-acyltransferases (Nat)"/>
    <property type="match status" value="1"/>
</dbReference>
<keyword evidence="2" id="KW-0012">Acyltransferase</keyword>
<dbReference type="InterPro" id="IPR057691">
    <property type="entry name" value="DUF7931"/>
</dbReference>
<dbReference type="Pfam" id="PF25559">
    <property type="entry name" value="DUF7931"/>
    <property type="match status" value="1"/>
</dbReference>
<dbReference type="RefSeq" id="WP_310090982.1">
    <property type="nucleotide sequence ID" value="NZ_JAVDTT010000001.1"/>
</dbReference>
<reference evidence="4 5" key="1">
    <citation type="submission" date="2023-07" db="EMBL/GenBank/DDBJ databases">
        <title>Sorghum-associated microbial communities from plants grown in Nebraska, USA.</title>
        <authorList>
            <person name="Schachtman D."/>
        </authorList>
    </citation>
    <scope>NUCLEOTIDE SEQUENCE [LARGE SCALE GENOMIC DNA]</scope>
    <source>
        <strain evidence="4 5">BE107</strain>
    </source>
</reference>
<keyword evidence="1" id="KW-0808">Transferase</keyword>
<name>A0ABU1RQ29_9GAMM</name>
<evidence type="ECO:0000256" key="1">
    <source>
        <dbReference type="ARBA" id="ARBA00022679"/>
    </source>
</evidence>